<dbReference type="EMBL" id="JBHTMP010000003">
    <property type="protein sequence ID" value="MFD1320140.1"/>
    <property type="molecule type" value="Genomic_DNA"/>
</dbReference>
<dbReference type="PRINTS" id="PR00039">
    <property type="entry name" value="HTHLYSR"/>
</dbReference>
<organism evidence="6 7">
    <name type="scientific">Micromonospora sonneratiae</name>
    <dbReference type="NCBI Taxonomy" id="1184706"/>
    <lineage>
        <taxon>Bacteria</taxon>
        <taxon>Bacillati</taxon>
        <taxon>Actinomycetota</taxon>
        <taxon>Actinomycetes</taxon>
        <taxon>Micromonosporales</taxon>
        <taxon>Micromonosporaceae</taxon>
        <taxon>Micromonospora</taxon>
    </lineage>
</organism>
<dbReference type="SUPFAM" id="SSF46785">
    <property type="entry name" value="Winged helix' DNA-binding domain"/>
    <property type="match status" value="1"/>
</dbReference>
<comment type="caution">
    <text evidence="6">The sequence shown here is derived from an EMBL/GenBank/DDBJ whole genome shotgun (WGS) entry which is preliminary data.</text>
</comment>
<sequence>MNLELRHLRALCVIADTGSITKAAATLGVSQPALTALLQRVEREIGGQVFARGRHGVRPTPLGQFVLVRARTVLMAMDDLHRTAARQIRPVIDTVRLGGIAGPVSVGLADRLGDHLPDVEVRLHAEYSPRLLWELLQSGRLDAAAMLDYPGFELRPPPTVLWEVIVLEPVFVALWEGHRLAGRDEVDLADLADEPMALTPSDGAGWPDCWHLACQQAGFTPRVLYSISDAVPIREMVATRRAISPCQAVFPASDGVVVKPLAGSPITLRHLLVCRRDGPLAEHFDDLVRLAREAYQAYAARRPEYLGWLRRHGHEVYPAIPSGHNSSVMDGV</sequence>
<keyword evidence="4" id="KW-0804">Transcription</keyword>
<gene>
    <name evidence="6" type="ORF">ACFQ4H_03450</name>
</gene>
<keyword evidence="3" id="KW-0238">DNA-binding</keyword>
<comment type="similarity">
    <text evidence="1">Belongs to the LysR transcriptional regulatory family.</text>
</comment>
<evidence type="ECO:0000259" key="5">
    <source>
        <dbReference type="PROSITE" id="PS50931"/>
    </source>
</evidence>
<evidence type="ECO:0000256" key="1">
    <source>
        <dbReference type="ARBA" id="ARBA00009437"/>
    </source>
</evidence>
<dbReference type="InterPro" id="IPR036390">
    <property type="entry name" value="WH_DNA-bd_sf"/>
</dbReference>
<dbReference type="Gene3D" id="1.10.10.10">
    <property type="entry name" value="Winged helix-like DNA-binding domain superfamily/Winged helix DNA-binding domain"/>
    <property type="match status" value="1"/>
</dbReference>
<dbReference type="CDD" id="cd08414">
    <property type="entry name" value="PBP2_LTTR_aromatics_like"/>
    <property type="match status" value="1"/>
</dbReference>
<reference evidence="7" key="1">
    <citation type="journal article" date="2019" name="Int. J. Syst. Evol. Microbiol.">
        <title>The Global Catalogue of Microorganisms (GCM) 10K type strain sequencing project: providing services to taxonomists for standard genome sequencing and annotation.</title>
        <authorList>
            <consortium name="The Broad Institute Genomics Platform"/>
            <consortium name="The Broad Institute Genome Sequencing Center for Infectious Disease"/>
            <person name="Wu L."/>
            <person name="Ma J."/>
        </authorList>
    </citation>
    <scope>NUCLEOTIDE SEQUENCE [LARGE SCALE GENOMIC DNA]</scope>
    <source>
        <strain evidence="7">JCM 31037</strain>
    </source>
</reference>
<dbReference type="PANTHER" id="PTHR30346">
    <property type="entry name" value="TRANSCRIPTIONAL DUAL REGULATOR HCAR-RELATED"/>
    <property type="match status" value="1"/>
</dbReference>
<evidence type="ECO:0000256" key="3">
    <source>
        <dbReference type="ARBA" id="ARBA00023125"/>
    </source>
</evidence>
<dbReference type="Pfam" id="PF03466">
    <property type="entry name" value="LysR_substrate"/>
    <property type="match status" value="1"/>
</dbReference>
<dbReference type="Pfam" id="PF00126">
    <property type="entry name" value="HTH_1"/>
    <property type="match status" value="1"/>
</dbReference>
<dbReference type="PANTHER" id="PTHR30346:SF30">
    <property type="entry name" value="SMALL NEUTRAL PROTEASE REGULATORY PROTEIN"/>
    <property type="match status" value="1"/>
</dbReference>
<evidence type="ECO:0000313" key="6">
    <source>
        <dbReference type="EMBL" id="MFD1320140.1"/>
    </source>
</evidence>
<dbReference type="PROSITE" id="PS50931">
    <property type="entry name" value="HTH_LYSR"/>
    <property type="match status" value="1"/>
</dbReference>
<dbReference type="Gene3D" id="3.40.190.10">
    <property type="entry name" value="Periplasmic binding protein-like II"/>
    <property type="match status" value="2"/>
</dbReference>
<name>A0ABW3Y801_9ACTN</name>
<dbReference type="InterPro" id="IPR005119">
    <property type="entry name" value="LysR_subst-bd"/>
</dbReference>
<proteinExistence type="inferred from homology"/>
<protein>
    <submittedName>
        <fullName evidence="6">LysR family transcriptional regulator</fullName>
    </submittedName>
</protein>
<feature type="domain" description="HTH lysR-type" evidence="5">
    <location>
        <begin position="3"/>
        <end position="60"/>
    </location>
</feature>
<evidence type="ECO:0000256" key="4">
    <source>
        <dbReference type="ARBA" id="ARBA00023163"/>
    </source>
</evidence>
<dbReference type="Proteomes" id="UP001597260">
    <property type="component" value="Unassembled WGS sequence"/>
</dbReference>
<dbReference type="SUPFAM" id="SSF53850">
    <property type="entry name" value="Periplasmic binding protein-like II"/>
    <property type="match status" value="1"/>
</dbReference>
<evidence type="ECO:0000313" key="7">
    <source>
        <dbReference type="Proteomes" id="UP001597260"/>
    </source>
</evidence>
<keyword evidence="2" id="KW-0805">Transcription regulation</keyword>
<keyword evidence="7" id="KW-1185">Reference proteome</keyword>
<dbReference type="RefSeq" id="WP_377566826.1">
    <property type="nucleotide sequence ID" value="NZ_JBHTMP010000003.1"/>
</dbReference>
<accession>A0ABW3Y801</accession>
<evidence type="ECO:0000256" key="2">
    <source>
        <dbReference type="ARBA" id="ARBA00023015"/>
    </source>
</evidence>
<dbReference type="InterPro" id="IPR036388">
    <property type="entry name" value="WH-like_DNA-bd_sf"/>
</dbReference>
<dbReference type="InterPro" id="IPR000847">
    <property type="entry name" value="LysR_HTH_N"/>
</dbReference>